<evidence type="ECO:0000256" key="2">
    <source>
        <dbReference type="ARBA" id="ARBA00011738"/>
    </source>
</evidence>
<dbReference type="CDD" id="cd18582">
    <property type="entry name" value="ABC_6TM_ATM1_ABCB7"/>
    <property type="match status" value="1"/>
</dbReference>
<keyword evidence="4" id="KW-0812">Transmembrane</keyword>
<keyword evidence="5" id="KW-0547">Nucleotide-binding</keyword>
<evidence type="ECO:0000256" key="5">
    <source>
        <dbReference type="ARBA" id="ARBA00022741"/>
    </source>
</evidence>
<dbReference type="SMART" id="SM00382">
    <property type="entry name" value="AAA"/>
    <property type="match status" value="1"/>
</dbReference>
<dbReference type="Pfam" id="PF00664">
    <property type="entry name" value="ABC_membrane"/>
    <property type="match status" value="1"/>
</dbReference>
<dbReference type="EMBL" id="BLAL01000026">
    <property type="protein sequence ID" value="GES76781.1"/>
    <property type="molecule type" value="Genomic_DNA"/>
</dbReference>
<evidence type="ECO:0000256" key="3">
    <source>
        <dbReference type="ARBA" id="ARBA00022448"/>
    </source>
</evidence>
<dbReference type="GO" id="GO:0140359">
    <property type="term" value="F:ABC-type transporter activity"/>
    <property type="evidence" value="ECO:0007669"/>
    <property type="project" value="InterPro"/>
</dbReference>
<evidence type="ECO:0000256" key="1">
    <source>
        <dbReference type="ARBA" id="ARBA00004225"/>
    </source>
</evidence>
<keyword evidence="3" id="KW-0813">Transport</keyword>
<evidence type="ECO:0000259" key="14">
    <source>
        <dbReference type="PROSITE" id="PS50929"/>
    </source>
</evidence>
<dbReference type="InterPro" id="IPR003593">
    <property type="entry name" value="AAA+_ATPase"/>
</dbReference>
<dbReference type="InterPro" id="IPR003439">
    <property type="entry name" value="ABC_transporter-like_ATP-bd"/>
</dbReference>
<dbReference type="InterPro" id="IPR027417">
    <property type="entry name" value="P-loop_NTPase"/>
</dbReference>
<dbReference type="PROSITE" id="PS50893">
    <property type="entry name" value="ABC_TRANSPORTER_2"/>
    <property type="match status" value="1"/>
</dbReference>
<dbReference type="PANTHER" id="PTHR24221:SF402">
    <property type="entry name" value="IRON-SULFUR CLUSTERS TRANSPORTER ABCB7, MITOCHONDRIAL"/>
    <property type="match status" value="1"/>
</dbReference>
<keyword evidence="9" id="KW-0472">Membrane</keyword>
<dbReference type="FunFam" id="3.40.50.300:FF:000186">
    <property type="entry name" value="ATP-binding cassette sub-family B member 7, mitochondrial"/>
    <property type="match status" value="1"/>
</dbReference>
<dbReference type="InterPro" id="IPR017871">
    <property type="entry name" value="ABC_transporter-like_CS"/>
</dbReference>
<dbReference type="PANTHER" id="PTHR24221">
    <property type="entry name" value="ATP-BINDING CASSETTE SUB-FAMILY B"/>
    <property type="match status" value="1"/>
</dbReference>
<dbReference type="PROSITE" id="PS50929">
    <property type="entry name" value="ABC_TM1F"/>
    <property type="match status" value="1"/>
</dbReference>
<organism evidence="15 16">
    <name type="scientific">Rhizophagus clarus</name>
    <dbReference type="NCBI Taxonomy" id="94130"/>
    <lineage>
        <taxon>Eukaryota</taxon>
        <taxon>Fungi</taxon>
        <taxon>Fungi incertae sedis</taxon>
        <taxon>Mucoromycota</taxon>
        <taxon>Glomeromycotina</taxon>
        <taxon>Glomeromycetes</taxon>
        <taxon>Glomerales</taxon>
        <taxon>Glomeraceae</taxon>
        <taxon>Rhizophagus</taxon>
    </lineage>
</organism>
<keyword evidence="7" id="KW-1278">Translocase</keyword>
<comment type="caution">
    <text evidence="15">The sequence shown here is derived from an EMBL/GenBank/DDBJ whole genome shotgun (WGS) entry which is preliminary data.</text>
</comment>
<dbReference type="Gene3D" id="1.20.1560.10">
    <property type="entry name" value="ABC transporter type 1, transmembrane domain"/>
    <property type="match status" value="1"/>
</dbReference>
<gene>
    <name evidence="15" type="ORF">RCL2_000416800</name>
</gene>
<proteinExistence type="inferred from homology"/>
<keyword evidence="6 15" id="KW-0067">ATP-binding</keyword>
<sequence>MLFGGFTTALHQKLSARVTVYLTVSTSVPLQFKVYNSFLQKRTYYIVNRKANIISSTVFLKHCWKRGQNQNIISNPIWNIRYFATNTKAKSRTVLKDPTPPTSRPPAAIDKTIETTQTSTDWKIIKNLVRYIWPRDDPAVKIRVVTALSLLVAGKLLNVQVPFFFKHVIDSLNVDISQFGTVWTIAGAMIIGYGAARIGSTVFQELRNAIFANVAQKAIRKVARNVFYHLHQLDLNFHLSRQTGGLSRAIDRGTKGISFLLSSLVFHVIPTALEISIVCSILVYNYGTHFATVTALTMLTYTVFTVKTTSWRTKFRKKANQADNEAATVAVDSLINYEAELFQGILRELRQSLIDMDIMFNLQGVNISIKDSPNAKPLIHKGGEIKFDDVVFGYHPDRLILKGISFTVPRGKKIAVVGPSGCGKSTILRLLFRFYDPQSGNIYIDGQNIKDVKLESLRASIGVVPQDTSLFNNTIYHNIAYGQITADRDKVESAAKRARIHNVIMSLPDKYETLVGERGLMLSGGEKQRIALARTILKDPPIIFFDEATSALDAHTEQSLLSNIRSVLQESQKTSMFIAHHLSSIADADKIIVLRDGTIVEQGTHDTLMQKEDGIYREMWFTQEMSDPSFEEEEEIPEFHKEN</sequence>
<protein>
    <recommendedName>
        <fullName evidence="11">Iron-sulfur clusters transporter ATM1, mitochondrial</fullName>
    </recommendedName>
    <alternativeName>
        <fullName evidence="12">Iron-sulfur clusters transporter atm1, mitochondrial</fullName>
    </alternativeName>
</protein>
<dbReference type="PROSITE" id="PS00211">
    <property type="entry name" value="ABC_TRANSPORTER_1"/>
    <property type="match status" value="1"/>
</dbReference>
<dbReference type="OrthoDB" id="6500128at2759"/>
<evidence type="ECO:0000256" key="6">
    <source>
        <dbReference type="ARBA" id="ARBA00022840"/>
    </source>
</evidence>
<evidence type="ECO:0000256" key="8">
    <source>
        <dbReference type="ARBA" id="ARBA00022989"/>
    </source>
</evidence>
<feature type="domain" description="ABC transporter" evidence="13">
    <location>
        <begin position="385"/>
        <end position="621"/>
    </location>
</feature>
<dbReference type="InterPro" id="IPR036640">
    <property type="entry name" value="ABC1_TM_sf"/>
</dbReference>
<dbReference type="GO" id="GO:0005524">
    <property type="term" value="F:ATP binding"/>
    <property type="evidence" value="ECO:0007669"/>
    <property type="project" value="UniProtKB-KW"/>
</dbReference>
<comment type="subunit">
    <text evidence="2">Homodimer.</text>
</comment>
<dbReference type="Pfam" id="PF00005">
    <property type="entry name" value="ABC_tran"/>
    <property type="match status" value="1"/>
</dbReference>
<evidence type="ECO:0000256" key="11">
    <source>
        <dbReference type="ARBA" id="ARBA00039906"/>
    </source>
</evidence>
<dbReference type="GO" id="GO:0016887">
    <property type="term" value="F:ATP hydrolysis activity"/>
    <property type="evidence" value="ECO:0007669"/>
    <property type="project" value="InterPro"/>
</dbReference>
<dbReference type="GO" id="GO:0005743">
    <property type="term" value="C:mitochondrial inner membrane"/>
    <property type="evidence" value="ECO:0007669"/>
    <property type="project" value="TreeGrafter"/>
</dbReference>
<accession>A0A8H3KYN7</accession>
<name>A0A8H3KYN7_9GLOM</name>
<dbReference type="AlphaFoldDB" id="A0A8H3KYN7"/>
<evidence type="ECO:0000313" key="16">
    <source>
        <dbReference type="Proteomes" id="UP000615446"/>
    </source>
</evidence>
<evidence type="ECO:0000259" key="13">
    <source>
        <dbReference type="PROSITE" id="PS50893"/>
    </source>
</evidence>
<dbReference type="SUPFAM" id="SSF90123">
    <property type="entry name" value="ABC transporter transmembrane region"/>
    <property type="match status" value="1"/>
</dbReference>
<evidence type="ECO:0000256" key="12">
    <source>
        <dbReference type="ARBA" id="ARBA00040792"/>
    </source>
</evidence>
<evidence type="ECO:0000256" key="4">
    <source>
        <dbReference type="ARBA" id="ARBA00022692"/>
    </source>
</evidence>
<dbReference type="GO" id="GO:0006879">
    <property type="term" value="P:intracellular iron ion homeostasis"/>
    <property type="evidence" value="ECO:0007669"/>
    <property type="project" value="TreeGrafter"/>
</dbReference>
<feature type="domain" description="ABC transmembrane type-1" evidence="14">
    <location>
        <begin position="145"/>
        <end position="338"/>
    </location>
</feature>
<dbReference type="InterPro" id="IPR011527">
    <property type="entry name" value="ABC1_TM_dom"/>
</dbReference>
<evidence type="ECO:0000313" key="15">
    <source>
        <dbReference type="EMBL" id="GES76781.1"/>
    </source>
</evidence>
<dbReference type="InterPro" id="IPR039421">
    <property type="entry name" value="Type_1_exporter"/>
</dbReference>
<evidence type="ECO:0000256" key="7">
    <source>
        <dbReference type="ARBA" id="ARBA00022967"/>
    </source>
</evidence>
<evidence type="ECO:0000256" key="9">
    <source>
        <dbReference type="ARBA" id="ARBA00023136"/>
    </source>
</evidence>
<comment type="subcellular location">
    <subcellularLocation>
        <location evidence="1">Mitochondrion membrane</location>
        <topology evidence="1">Multi-pass membrane protein</topology>
    </subcellularLocation>
</comment>
<dbReference type="Gene3D" id="3.40.50.300">
    <property type="entry name" value="P-loop containing nucleotide triphosphate hydrolases"/>
    <property type="match status" value="1"/>
</dbReference>
<dbReference type="SUPFAM" id="SSF52540">
    <property type="entry name" value="P-loop containing nucleoside triphosphate hydrolases"/>
    <property type="match status" value="1"/>
</dbReference>
<comment type="similarity">
    <text evidence="10">Belongs to the ABC transporter superfamily. ABCB family. Heavy Metal importer (TC 3.A.1.210) subfamily.</text>
</comment>
<reference evidence="15" key="1">
    <citation type="submission" date="2019-10" db="EMBL/GenBank/DDBJ databases">
        <title>Conservation and host-specific expression of non-tandemly repeated heterogenous ribosome RNA gene in arbuscular mycorrhizal fungi.</title>
        <authorList>
            <person name="Maeda T."/>
            <person name="Kobayashi Y."/>
            <person name="Nakagawa T."/>
            <person name="Ezawa T."/>
            <person name="Yamaguchi K."/>
            <person name="Bino T."/>
            <person name="Nishimoto Y."/>
            <person name="Shigenobu S."/>
            <person name="Kawaguchi M."/>
        </authorList>
    </citation>
    <scope>NUCLEOTIDE SEQUENCE</scope>
    <source>
        <strain evidence="15">HR1</strain>
    </source>
</reference>
<keyword evidence="8" id="KW-1133">Transmembrane helix</keyword>
<evidence type="ECO:0000256" key="10">
    <source>
        <dbReference type="ARBA" id="ARBA00024363"/>
    </source>
</evidence>
<dbReference type="Proteomes" id="UP000615446">
    <property type="component" value="Unassembled WGS sequence"/>
</dbReference>